<dbReference type="InterPro" id="IPR050679">
    <property type="entry name" value="Bact_HTH_transcr_reg"/>
</dbReference>
<dbReference type="OrthoDB" id="2374506at2"/>
<evidence type="ECO:0000313" key="5">
    <source>
        <dbReference type="EMBL" id="KOY83746.1"/>
    </source>
</evidence>
<dbReference type="Gene3D" id="3.40.1410.10">
    <property type="entry name" value="Chorismate lyase-like"/>
    <property type="match status" value="1"/>
</dbReference>
<dbReference type="SMART" id="SM00345">
    <property type="entry name" value="HTH_GNTR"/>
    <property type="match status" value="1"/>
</dbReference>
<dbReference type="Gene3D" id="1.10.10.10">
    <property type="entry name" value="Winged helix-like DNA-binding domain superfamily/Winged helix DNA-binding domain"/>
    <property type="match status" value="1"/>
</dbReference>
<dbReference type="InterPro" id="IPR036390">
    <property type="entry name" value="WH_DNA-bd_sf"/>
</dbReference>
<keyword evidence="2" id="KW-0238">DNA-binding</keyword>
<dbReference type="SUPFAM" id="SSF46785">
    <property type="entry name" value="Winged helix' DNA-binding domain"/>
    <property type="match status" value="1"/>
</dbReference>
<comment type="caution">
    <text evidence="5">The sequence shown here is derived from an EMBL/GenBank/DDBJ whole genome shotgun (WGS) entry which is preliminary data.</text>
</comment>
<dbReference type="GO" id="GO:0003677">
    <property type="term" value="F:DNA binding"/>
    <property type="evidence" value="ECO:0007669"/>
    <property type="project" value="UniProtKB-KW"/>
</dbReference>
<dbReference type="PANTHER" id="PTHR44846">
    <property type="entry name" value="MANNOSYL-D-GLYCERATE TRANSPORT/METABOLISM SYSTEM REPRESSOR MNGR-RELATED"/>
    <property type="match status" value="1"/>
</dbReference>
<reference evidence="5 6" key="1">
    <citation type="submission" date="2015-07" db="EMBL/GenBank/DDBJ databases">
        <title>Genome sequencing project for genomic taxonomy and phylogenomics of Bacillus-like bacteria.</title>
        <authorList>
            <person name="Liu B."/>
            <person name="Wang J."/>
            <person name="Zhu Y."/>
            <person name="Liu G."/>
            <person name="Chen Q."/>
            <person name="Chen Z."/>
            <person name="Che J."/>
            <person name="Ge C."/>
            <person name="Shi H."/>
            <person name="Pan Z."/>
            <person name="Liu X."/>
        </authorList>
    </citation>
    <scope>NUCLEOTIDE SEQUENCE [LARGE SCALE GENOMIC DNA]</scope>
    <source>
        <strain evidence="5 6">DSM 54</strain>
    </source>
</reference>
<proteinExistence type="predicted"/>
<sequence>MIIQTKPAYQKIYDSIKEKIVEGTYVVGDILPSEAELEKMFNVSRTPVRNALKQLENDKLIHRVQGKGSFVSNQQPKQTWTSMSGFRNHYSNDWEKISVKTIEVKKVVNPHFAKLLKLEEETGIIYLKRIRYLNNQPMFFLEHYIRPVLSADIYQDNTTISSVQQLLKEKMDVDIVEVEDEIEAVIATPYIAGALQISDTAAVLKGTRISYAKNKEPMDLNIFYINTDNWKYYSYFKF</sequence>
<evidence type="ECO:0000313" key="6">
    <source>
        <dbReference type="Proteomes" id="UP000037977"/>
    </source>
</evidence>
<dbReference type="STRING" id="33935.ADM90_02270"/>
<dbReference type="PATRIC" id="fig|33935.3.peg.4643"/>
<dbReference type="PROSITE" id="PS50949">
    <property type="entry name" value="HTH_GNTR"/>
    <property type="match status" value="1"/>
</dbReference>
<organism evidence="5 6">
    <name type="scientific">Lysinibacillus macroides</name>
    <dbReference type="NCBI Taxonomy" id="33935"/>
    <lineage>
        <taxon>Bacteria</taxon>
        <taxon>Bacillati</taxon>
        <taxon>Bacillota</taxon>
        <taxon>Bacilli</taxon>
        <taxon>Bacillales</taxon>
        <taxon>Bacillaceae</taxon>
        <taxon>Lysinibacillus</taxon>
    </lineage>
</organism>
<dbReference type="PRINTS" id="PR00035">
    <property type="entry name" value="HTHGNTR"/>
</dbReference>
<keyword evidence="6" id="KW-1185">Reference proteome</keyword>
<dbReference type="GO" id="GO:0045892">
    <property type="term" value="P:negative regulation of DNA-templated transcription"/>
    <property type="evidence" value="ECO:0007669"/>
    <property type="project" value="TreeGrafter"/>
</dbReference>
<dbReference type="InterPro" id="IPR036388">
    <property type="entry name" value="WH-like_DNA-bd_sf"/>
</dbReference>
<dbReference type="Proteomes" id="UP000037977">
    <property type="component" value="Unassembled WGS sequence"/>
</dbReference>
<keyword evidence="1" id="KW-0805">Transcription regulation</keyword>
<evidence type="ECO:0000256" key="2">
    <source>
        <dbReference type="ARBA" id="ARBA00023125"/>
    </source>
</evidence>
<dbReference type="InterPro" id="IPR000524">
    <property type="entry name" value="Tscrpt_reg_HTH_GntR"/>
</dbReference>
<dbReference type="RefSeq" id="WP_053993447.1">
    <property type="nucleotide sequence ID" value="NZ_CP065643.1"/>
</dbReference>
<dbReference type="SMART" id="SM00866">
    <property type="entry name" value="UTRA"/>
    <property type="match status" value="1"/>
</dbReference>
<dbReference type="AlphaFoldDB" id="A0A0M9DMZ7"/>
<accession>A0A0M9DMZ7</accession>
<evidence type="ECO:0000256" key="1">
    <source>
        <dbReference type="ARBA" id="ARBA00023015"/>
    </source>
</evidence>
<evidence type="ECO:0000259" key="4">
    <source>
        <dbReference type="PROSITE" id="PS50949"/>
    </source>
</evidence>
<dbReference type="EMBL" id="LGCI01000003">
    <property type="protein sequence ID" value="KOY83746.1"/>
    <property type="molecule type" value="Genomic_DNA"/>
</dbReference>
<name>A0A0M9DMZ7_9BACI</name>
<feature type="domain" description="HTH gntR-type" evidence="4">
    <location>
        <begin position="6"/>
        <end position="74"/>
    </location>
</feature>
<protein>
    <recommendedName>
        <fullName evidence="4">HTH gntR-type domain-containing protein</fullName>
    </recommendedName>
</protein>
<keyword evidence="3" id="KW-0804">Transcription</keyword>
<dbReference type="InterPro" id="IPR011663">
    <property type="entry name" value="UTRA"/>
</dbReference>
<dbReference type="Pfam" id="PF00392">
    <property type="entry name" value="GntR"/>
    <property type="match status" value="1"/>
</dbReference>
<gene>
    <name evidence="5" type="ORF">ADM90_02270</name>
</gene>
<evidence type="ECO:0000256" key="3">
    <source>
        <dbReference type="ARBA" id="ARBA00023163"/>
    </source>
</evidence>
<dbReference type="CDD" id="cd07377">
    <property type="entry name" value="WHTH_GntR"/>
    <property type="match status" value="1"/>
</dbReference>
<dbReference type="InterPro" id="IPR028978">
    <property type="entry name" value="Chorismate_lyase_/UTRA_dom_sf"/>
</dbReference>
<dbReference type="GO" id="GO:0003700">
    <property type="term" value="F:DNA-binding transcription factor activity"/>
    <property type="evidence" value="ECO:0007669"/>
    <property type="project" value="InterPro"/>
</dbReference>
<dbReference type="Pfam" id="PF07702">
    <property type="entry name" value="UTRA"/>
    <property type="match status" value="1"/>
</dbReference>
<dbReference type="SUPFAM" id="SSF64288">
    <property type="entry name" value="Chorismate lyase-like"/>
    <property type="match status" value="1"/>
</dbReference>
<dbReference type="PANTHER" id="PTHR44846:SF1">
    <property type="entry name" value="MANNOSYL-D-GLYCERATE TRANSPORT_METABOLISM SYSTEM REPRESSOR MNGR-RELATED"/>
    <property type="match status" value="1"/>
</dbReference>